<gene>
    <name evidence="1" type="ORF">SAMN05216521_11153</name>
</gene>
<sequence length="73" mass="7880">MPGEKIAEKMTSYLRKKQESKSSNTYEPLSDAHAGILTFFWKQRQTGGAGGRDLCVCEAGADRGSAGTVPCVR</sequence>
<evidence type="ECO:0000313" key="2">
    <source>
        <dbReference type="Proteomes" id="UP000182121"/>
    </source>
</evidence>
<dbReference type="AlphaFoldDB" id="A0A1I0KBA5"/>
<comment type="caution">
    <text evidence="1">The sequence shown here is derived from an EMBL/GenBank/DDBJ whole genome shotgun (WGS) entry which is preliminary data.</text>
</comment>
<proteinExistence type="predicted"/>
<dbReference type="EMBL" id="FOIO01000115">
    <property type="protein sequence ID" value="SEU21515.1"/>
    <property type="molecule type" value="Genomic_DNA"/>
</dbReference>
<evidence type="ECO:0000313" key="1">
    <source>
        <dbReference type="EMBL" id="SEU21515.1"/>
    </source>
</evidence>
<accession>A0A1I0KBA5</accession>
<name>A0A1I0KBA5_9FIRM</name>
<organism evidence="1 2">
    <name type="scientific">Enterocloster clostridioformis</name>
    <dbReference type="NCBI Taxonomy" id="1531"/>
    <lineage>
        <taxon>Bacteria</taxon>
        <taxon>Bacillati</taxon>
        <taxon>Bacillota</taxon>
        <taxon>Clostridia</taxon>
        <taxon>Lachnospirales</taxon>
        <taxon>Lachnospiraceae</taxon>
        <taxon>Enterocloster</taxon>
    </lineage>
</organism>
<dbReference type="Proteomes" id="UP000182121">
    <property type="component" value="Unassembled WGS sequence"/>
</dbReference>
<protein>
    <submittedName>
        <fullName evidence="1">Uncharacterized protein</fullName>
    </submittedName>
</protein>
<reference evidence="1 2" key="1">
    <citation type="submission" date="2016-10" db="EMBL/GenBank/DDBJ databases">
        <authorList>
            <person name="Varghese N."/>
            <person name="Submissions S."/>
        </authorList>
    </citation>
    <scope>NUCLEOTIDE SEQUENCE [LARGE SCALE GENOMIC DNA]</scope>
    <source>
        <strain evidence="1 2">NLAE-zl-C196</strain>
    </source>
</reference>